<feature type="signal peptide" evidence="1">
    <location>
        <begin position="1"/>
        <end position="27"/>
    </location>
</feature>
<evidence type="ECO:0000313" key="3">
    <source>
        <dbReference type="EMBL" id="KEZ76630.1"/>
    </source>
</evidence>
<reference evidence="3 4" key="1">
    <citation type="submission" date="2013-03" db="EMBL/GenBank/DDBJ databases">
        <title>Salinisphaera hydrothermalis C41B8 Genome Sequencing.</title>
        <authorList>
            <person name="Li C."/>
            <person name="Lai Q."/>
            <person name="Shao Z."/>
        </authorList>
    </citation>
    <scope>NUCLEOTIDE SEQUENCE [LARGE SCALE GENOMIC DNA]</scope>
    <source>
        <strain evidence="3 4">C41B8</strain>
    </source>
</reference>
<dbReference type="OrthoDB" id="9770043at2"/>
<sequence length="424" mass="45578">MSRRSNIPLLGTPLALLALAGSGSAAAACKTAGLDLPPHFCATVFAKNARQPRHIAVAANGTVYANLNRGDGKHDLMALTDSNGDGVADKRQLFGRGGATGLVIHDGWLYAASADSVRRYKLGEAAVPPGDGELIVTDLPEQDAHSARGLAVDDSDHLYVSIGAPSNACQEDDRKPGSPGQDPCPLLKTHGGIWRFVADKPNQKFTPQARYATGIRNMFALTWDAPSGRLIGAQMGRDQLASLWPKIFSTEQSVNLPAEALLNVKQGSDFGWPYCYYDGEARLRRLNPEYGGDGQKVGRCAKYKDAPMTAYPAHWAPMAVVFYHAKMFPKAYRGGAFIAFHGSWDRSPEPQQGFRVIYQPFDGGQPTASYQTFAGPTGFTGEKIVRSPGSAAHRPAGLAVGPKGALYVSDDQGSTIYRITYRHN</sequence>
<dbReference type="PROSITE" id="PS51257">
    <property type="entry name" value="PROKAR_LIPOPROTEIN"/>
    <property type="match status" value="1"/>
</dbReference>
<dbReference type="SUPFAM" id="SSF50952">
    <property type="entry name" value="Soluble quinoprotein glucose dehydrogenase"/>
    <property type="match status" value="1"/>
</dbReference>
<dbReference type="Pfam" id="PF22807">
    <property type="entry name" value="TrAA12"/>
    <property type="match status" value="1"/>
</dbReference>
<evidence type="ECO:0000313" key="4">
    <source>
        <dbReference type="Proteomes" id="UP000028302"/>
    </source>
</evidence>
<dbReference type="STRING" id="1304275.C41B8_14030"/>
<gene>
    <name evidence="3" type="ORF">C41B8_14030</name>
</gene>
<organism evidence="3 4">
    <name type="scientific">Salinisphaera hydrothermalis (strain C41B8)</name>
    <dbReference type="NCBI Taxonomy" id="1304275"/>
    <lineage>
        <taxon>Bacteria</taxon>
        <taxon>Pseudomonadati</taxon>
        <taxon>Pseudomonadota</taxon>
        <taxon>Gammaproteobacteria</taxon>
        <taxon>Salinisphaerales</taxon>
        <taxon>Salinisphaeraceae</taxon>
        <taxon>Salinisphaera</taxon>
    </lineage>
</organism>
<dbReference type="Proteomes" id="UP000028302">
    <property type="component" value="Unassembled WGS sequence"/>
</dbReference>
<dbReference type="RefSeq" id="WP_037339488.1">
    <property type="nucleotide sequence ID" value="NZ_APNK01000025.1"/>
</dbReference>
<feature type="chain" id="PRO_5001776496" evidence="1">
    <location>
        <begin position="28"/>
        <end position="424"/>
    </location>
</feature>
<dbReference type="AlphaFoldDB" id="A0A084IIU6"/>
<dbReference type="InterPro" id="IPR011042">
    <property type="entry name" value="6-blade_b-propeller_TolB-like"/>
</dbReference>
<proteinExistence type="predicted"/>
<dbReference type="InterPro" id="IPR054539">
    <property type="entry name" value="Beta-prop_PDH"/>
</dbReference>
<dbReference type="EMBL" id="APNK01000025">
    <property type="protein sequence ID" value="KEZ76630.1"/>
    <property type="molecule type" value="Genomic_DNA"/>
</dbReference>
<dbReference type="eggNOG" id="COG2133">
    <property type="taxonomic scope" value="Bacteria"/>
</dbReference>
<keyword evidence="1" id="KW-0732">Signal</keyword>
<accession>A0A084IIU6</accession>
<feature type="domain" description="Pyrroloquinoline quinone-dependent pyranose dehydrogenase beta-propeller" evidence="2">
    <location>
        <begin position="37"/>
        <end position="420"/>
    </location>
</feature>
<dbReference type="InterPro" id="IPR011041">
    <property type="entry name" value="Quinoprot_gluc/sorb_DH_b-prop"/>
</dbReference>
<comment type="caution">
    <text evidence="3">The sequence shown here is derived from an EMBL/GenBank/DDBJ whole genome shotgun (WGS) entry which is preliminary data.</text>
</comment>
<dbReference type="PANTHER" id="PTHR19328">
    <property type="entry name" value="HEDGEHOG-INTERACTING PROTEIN"/>
    <property type="match status" value="1"/>
</dbReference>
<protein>
    <submittedName>
        <fullName evidence="3">L-sorbosone dehydrogenase</fullName>
    </submittedName>
</protein>
<name>A0A084IIU6_SALHC</name>
<dbReference type="PANTHER" id="PTHR19328:SF53">
    <property type="entry name" value="MEMBRANE PROTEIN"/>
    <property type="match status" value="1"/>
</dbReference>
<evidence type="ECO:0000256" key="1">
    <source>
        <dbReference type="SAM" id="SignalP"/>
    </source>
</evidence>
<evidence type="ECO:0000259" key="2">
    <source>
        <dbReference type="Pfam" id="PF22807"/>
    </source>
</evidence>
<keyword evidence="4" id="KW-1185">Reference proteome</keyword>
<dbReference type="PATRIC" id="fig|1304275.5.peg.2869"/>
<dbReference type="Gene3D" id="2.120.10.30">
    <property type="entry name" value="TolB, C-terminal domain"/>
    <property type="match status" value="1"/>
</dbReference>